<reference evidence="1 2" key="1">
    <citation type="submission" date="2020-08" db="EMBL/GenBank/DDBJ databases">
        <title>Genomic Encyclopedia of Type Strains, Phase III (KMG-III): the genomes of soil and plant-associated and newly described type strains.</title>
        <authorList>
            <person name="Whitman W."/>
        </authorList>
    </citation>
    <scope>NUCLEOTIDE SEQUENCE [LARGE SCALE GENOMIC DNA]</scope>
    <source>
        <strain evidence="1 2">CECT 7341</strain>
    </source>
</reference>
<evidence type="ECO:0000313" key="2">
    <source>
        <dbReference type="Proteomes" id="UP000563050"/>
    </source>
</evidence>
<comment type="caution">
    <text evidence="1">The sequence shown here is derived from an EMBL/GenBank/DDBJ whole genome shotgun (WGS) entry which is preliminary data.</text>
</comment>
<gene>
    <name evidence="1" type="ORF">FHR95_001809</name>
</gene>
<keyword evidence="2" id="KW-1185">Reference proteome</keyword>
<sequence length="93" mass="9858">MAIVDRPWPADSLAAARPCLASVTTRETPGRVRVTNAERVALDGRELMANPTLRSVLLLGYQQIGDEVAGASRCRVAAALSQGSQVASMPRIV</sequence>
<accession>A0A7W5GYD4</accession>
<organism evidence="1 2">
    <name type="scientific">Halomonas fontilapidosi</name>
    <dbReference type="NCBI Taxonomy" id="616675"/>
    <lineage>
        <taxon>Bacteria</taxon>
        <taxon>Pseudomonadati</taxon>
        <taxon>Pseudomonadota</taxon>
        <taxon>Gammaproteobacteria</taxon>
        <taxon>Oceanospirillales</taxon>
        <taxon>Halomonadaceae</taxon>
        <taxon>Halomonas</taxon>
    </lineage>
</organism>
<protein>
    <submittedName>
        <fullName evidence="1">Uncharacterized protein</fullName>
    </submittedName>
</protein>
<evidence type="ECO:0000313" key="1">
    <source>
        <dbReference type="EMBL" id="MBB3184248.1"/>
    </source>
</evidence>
<name>A0A7W5GYD4_9GAMM</name>
<dbReference type="AlphaFoldDB" id="A0A7W5GYD4"/>
<proteinExistence type="predicted"/>
<dbReference type="Proteomes" id="UP000563050">
    <property type="component" value="Unassembled WGS sequence"/>
</dbReference>
<dbReference type="EMBL" id="JACHXQ010000005">
    <property type="protein sequence ID" value="MBB3184248.1"/>
    <property type="molecule type" value="Genomic_DNA"/>
</dbReference>